<gene>
    <name evidence="1" type="ORF">SAMN06265379_104120</name>
</gene>
<protein>
    <submittedName>
        <fullName evidence="1">Uncharacterized protein</fullName>
    </submittedName>
</protein>
<evidence type="ECO:0000313" key="1">
    <source>
        <dbReference type="EMBL" id="SMO65576.1"/>
    </source>
</evidence>
<organism evidence="1 2">
    <name type="scientific">Saccharicrinis carchari</name>
    <dbReference type="NCBI Taxonomy" id="1168039"/>
    <lineage>
        <taxon>Bacteria</taxon>
        <taxon>Pseudomonadati</taxon>
        <taxon>Bacteroidota</taxon>
        <taxon>Bacteroidia</taxon>
        <taxon>Marinilabiliales</taxon>
        <taxon>Marinilabiliaceae</taxon>
        <taxon>Saccharicrinis</taxon>
    </lineage>
</organism>
<dbReference type="Proteomes" id="UP000319040">
    <property type="component" value="Unassembled WGS sequence"/>
</dbReference>
<dbReference type="AlphaFoldDB" id="A0A521D1L5"/>
<keyword evidence="2" id="KW-1185">Reference proteome</keyword>
<reference evidence="1 2" key="1">
    <citation type="submission" date="2017-05" db="EMBL/GenBank/DDBJ databases">
        <authorList>
            <person name="Varghese N."/>
            <person name="Submissions S."/>
        </authorList>
    </citation>
    <scope>NUCLEOTIDE SEQUENCE [LARGE SCALE GENOMIC DNA]</scope>
    <source>
        <strain evidence="1 2">DSM 27040</strain>
    </source>
</reference>
<proteinExistence type="predicted"/>
<accession>A0A521D1L5</accession>
<sequence length="41" mass="4956">MKWRLNVLLIRYKNNASDVQIGMLLIRVVGDEVREWRLNDQ</sequence>
<name>A0A521D1L5_SACCC</name>
<evidence type="ECO:0000313" key="2">
    <source>
        <dbReference type="Proteomes" id="UP000319040"/>
    </source>
</evidence>
<dbReference type="RefSeq" id="WP_262709420.1">
    <property type="nucleotide sequence ID" value="NZ_FXTB01000004.1"/>
</dbReference>
<dbReference type="EMBL" id="FXTB01000004">
    <property type="protein sequence ID" value="SMO65576.1"/>
    <property type="molecule type" value="Genomic_DNA"/>
</dbReference>